<dbReference type="PIR" id="I40354">
    <property type="entry name" value="I40354"/>
</dbReference>
<protein>
    <submittedName>
        <fullName evidence="1">(trpE26 mut) 16S rRNA</fullName>
    </submittedName>
</protein>
<organism evidence="1">
    <name type="scientific">Bacillus subtilis</name>
    <dbReference type="NCBI Taxonomy" id="1423"/>
    <lineage>
        <taxon>Bacteria</taxon>
        <taxon>Bacillati</taxon>
        <taxon>Bacillota</taxon>
        <taxon>Bacilli</taxon>
        <taxon>Bacillales</taxon>
        <taxon>Bacillaceae</taxon>
        <taxon>Bacillus</taxon>
    </lineage>
</organism>
<sequence>FRYFRSFAISWTDVELYPFWANSFKAVSIISFSFSFNGSTLSEPGGLLGKGTYQRLPDRNERTGCLSPRIFF</sequence>
<dbReference type="EMBL" id="X55333">
    <property type="protein sequence ID" value="CAA39032.1"/>
    <property type="molecule type" value="Genomic_DNA"/>
</dbReference>
<accession>Q04384</accession>
<proteinExistence type="predicted"/>
<reference evidence="1" key="1">
    <citation type="journal article" date="1990" name="Genetics">
        <title>Genetic structure and DNA sequences at junctions involved in the rearrangements of Bacillus subtilis strains carrying the trpE26 mutation.</title>
        <authorList>
            <person name="Jarvis E.D."/>
            <person name="Cheng S."/>
            <person name="Rudner R."/>
        </authorList>
    </citation>
    <scope>NUCLEOTIDE SEQUENCE</scope>
    <source>
        <strain evidence="1">trpE26-type</strain>
    </source>
</reference>
<evidence type="ECO:0000313" key="1">
    <source>
        <dbReference type="EMBL" id="CAA39032.1"/>
    </source>
</evidence>
<dbReference type="AlphaFoldDB" id="Q04384"/>
<feature type="non-terminal residue" evidence="1">
    <location>
        <position position="1"/>
    </location>
</feature>
<name>Q04384_BACIU</name>